<evidence type="ECO:0000313" key="13">
    <source>
        <dbReference type="Proteomes" id="UP001178507"/>
    </source>
</evidence>
<keyword evidence="1" id="KW-0723">Serine/threonine-protein kinase</keyword>
<sequence length="793" mass="88342">MAVHYVGHYQPQGQLYLRHVQHAAPGPTLTIQGRHRRMSAPPPPPPEACRRAPVRADGYQVLKRMPLQMRRVQEEERPQADFGRVPQPLPSQWRADFELSPMGYDLGGGAFAEVFRVQHQRSDKSFAVKVMHRPNFAMRGIERQIEAEIEAMRLAAGLARDLKEEIHILRLLDVCEEGEYVYLLLELCEQGDLLRKLNWEPTQRIAEQEAVIIAQELMIGLKHVHELGYIHRDIKPDNLLTTAQGELRIADFGWCCPKVEAPTCLAGTLLYMAPEVLQNVPQTVQADVWSAGMTLYQMMVGRPLLQVNLSPGATMLSEHDPHRATTLKQQWLLKEINSVCPPSLESRPRDVSEACWDFLRQALRVDPKHRITVHAAMCHPWVKLADSLKKEKKAADRAQARDEMPASPTPTRTKEARSPPSNRKDSISVPTPLKPRSYDPNRNMAYTPPVSPEPTPERTRWPQAEFHMPEKENSTDPEVSPERKTRLADKVSAKWSSPKDDLSEKLQAARVQIAKLASPQRQLTRPARKTIASGMPTWEVERGFGSPARENRPWKQPDEWSSEKPVNKVLEPMPEEEGHVGFGADCDPRPTCPIYSSVKMPAYPREPMMRPLATDSDLLMTSAPHAYRDNRAMGRFPLDSRLQLRSPGAPPAQGQLLTPRAAERHPPLQAKMVPALPGNAGVNAPLGPGPTVVQSAACLRFQQGSPLRSRPQQMATAASSPVMTQVRRVAPAPAPGAFYAAPQLQQVPQLAQHARHAVPVMFAGRQSPLRMAAGAPVGTCLRLQTGPGPDAKA</sequence>
<dbReference type="InterPro" id="IPR017441">
    <property type="entry name" value="Protein_kinase_ATP_BS"/>
</dbReference>
<feature type="domain" description="Protein kinase" evidence="11">
    <location>
        <begin position="100"/>
        <end position="382"/>
    </location>
</feature>
<evidence type="ECO:0000256" key="2">
    <source>
        <dbReference type="ARBA" id="ARBA00022679"/>
    </source>
</evidence>
<evidence type="ECO:0000256" key="7">
    <source>
        <dbReference type="PIRSR" id="PIRSR630616-2"/>
    </source>
</evidence>
<feature type="region of interest" description="Disordered" evidence="10">
    <location>
        <begin position="517"/>
        <end position="565"/>
    </location>
</feature>
<dbReference type="Gene3D" id="1.10.510.10">
    <property type="entry name" value="Transferase(Phosphotransferase) domain 1"/>
    <property type="match status" value="1"/>
</dbReference>
<evidence type="ECO:0000256" key="1">
    <source>
        <dbReference type="ARBA" id="ARBA00022527"/>
    </source>
</evidence>
<reference evidence="12" key="1">
    <citation type="submission" date="2023-08" db="EMBL/GenBank/DDBJ databases">
        <authorList>
            <person name="Chen Y."/>
            <person name="Shah S."/>
            <person name="Dougan E. K."/>
            <person name="Thang M."/>
            <person name="Chan C."/>
        </authorList>
    </citation>
    <scope>NUCLEOTIDE SEQUENCE</scope>
</reference>
<keyword evidence="2" id="KW-0808">Transferase</keyword>
<comment type="caution">
    <text evidence="12">The sequence shown here is derived from an EMBL/GenBank/DDBJ whole genome shotgun (WGS) entry which is preliminary data.</text>
</comment>
<feature type="compositionally biased region" description="Basic and acidic residues" evidence="10">
    <location>
        <begin position="412"/>
        <end position="426"/>
    </location>
</feature>
<feature type="region of interest" description="Disordered" evidence="10">
    <location>
        <begin position="390"/>
        <end position="503"/>
    </location>
</feature>
<dbReference type="SUPFAM" id="SSF56112">
    <property type="entry name" value="Protein kinase-like (PK-like)"/>
    <property type="match status" value="1"/>
</dbReference>
<evidence type="ECO:0000259" key="11">
    <source>
        <dbReference type="PROSITE" id="PS50011"/>
    </source>
</evidence>
<dbReference type="GO" id="GO:0004674">
    <property type="term" value="F:protein serine/threonine kinase activity"/>
    <property type="evidence" value="ECO:0007669"/>
    <property type="project" value="UniProtKB-KW"/>
</dbReference>
<feature type="active site" description="Proton acceptor" evidence="6">
    <location>
        <position position="233"/>
    </location>
</feature>
<keyword evidence="13" id="KW-1185">Reference proteome</keyword>
<evidence type="ECO:0000256" key="5">
    <source>
        <dbReference type="ARBA" id="ARBA00022840"/>
    </source>
</evidence>
<dbReference type="InterPro" id="IPR011009">
    <property type="entry name" value="Kinase-like_dom_sf"/>
</dbReference>
<evidence type="ECO:0000256" key="9">
    <source>
        <dbReference type="PROSITE-ProRule" id="PRU10141"/>
    </source>
</evidence>
<keyword evidence="3 7" id="KW-0547">Nucleotide-binding</keyword>
<dbReference type="GO" id="GO:0005524">
    <property type="term" value="F:ATP binding"/>
    <property type="evidence" value="ECO:0007669"/>
    <property type="project" value="UniProtKB-UniRule"/>
</dbReference>
<dbReference type="InterPro" id="IPR000719">
    <property type="entry name" value="Prot_kinase_dom"/>
</dbReference>
<feature type="compositionally biased region" description="Basic and acidic residues" evidence="10">
    <location>
        <begin position="390"/>
        <end position="404"/>
    </location>
</feature>
<name>A0AA36I353_9DINO</name>
<dbReference type="PROSITE" id="PS00108">
    <property type="entry name" value="PROTEIN_KINASE_ST"/>
    <property type="match status" value="1"/>
</dbReference>
<dbReference type="EMBL" id="CAUJNA010000691">
    <property type="protein sequence ID" value="CAJ1380196.1"/>
    <property type="molecule type" value="Genomic_DNA"/>
</dbReference>
<feature type="compositionally biased region" description="Basic and acidic residues" evidence="10">
    <location>
        <begin position="467"/>
        <end position="503"/>
    </location>
</feature>
<keyword evidence="4" id="KW-0418">Kinase</keyword>
<dbReference type="SMART" id="SM00220">
    <property type="entry name" value="S_TKc"/>
    <property type="match status" value="1"/>
</dbReference>
<gene>
    <name evidence="12" type="ORF">EVOR1521_LOCUS8206</name>
</gene>
<dbReference type="Pfam" id="PF00069">
    <property type="entry name" value="Pkinase"/>
    <property type="match status" value="1"/>
</dbReference>
<protein>
    <recommendedName>
        <fullName evidence="11">Protein kinase domain-containing protein</fullName>
    </recommendedName>
</protein>
<feature type="binding site" evidence="7 9">
    <location>
        <position position="129"/>
    </location>
    <ligand>
        <name>ATP</name>
        <dbReference type="ChEBI" id="CHEBI:30616"/>
    </ligand>
</feature>
<feature type="compositionally biased region" description="Basic and acidic residues" evidence="10">
    <location>
        <begin position="549"/>
        <end position="565"/>
    </location>
</feature>
<dbReference type="PROSITE" id="PS50011">
    <property type="entry name" value="PROTEIN_KINASE_DOM"/>
    <property type="match status" value="1"/>
</dbReference>
<dbReference type="InterPro" id="IPR008271">
    <property type="entry name" value="Ser/Thr_kinase_AS"/>
</dbReference>
<dbReference type="PROSITE" id="PS00107">
    <property type="entry name" value="PROTEIN_KINASE_ATP"/>
    <property type="match status" value="1"/>
</dbReference>
<dbReference type="Proteomes" id="UP001178507">
    <property type="component" value="Unassembled WGS sequence"/>
</dbReference>
<dbReference type="InterPro" id="IPR030616">
    <property type="entry name" value="Aur-like"/>
</dbReference>
<evidence type="ECO:0000256" key="10">
    <source>
        <dbReference type="SAM" id="MobiDB-lite"/>
    </source>
</evidence>
<evidence type="ECO:0000256" key="6">
    <source>
        <dbReference type="PIRSR" id="PIRSR630616-1"/>
    </source>
</evidence>
<dbReference type="PANTHER" id="PTHR24350">
    <property type="entry name" value="SERINE/THREONINE-PROTEIN KINASE IAL-RELATED"/>
    <property type="match status" value="1"/>
</dbReference>
<feature type="cross-link" description="Glycyl lysine isopeptide (Lys-Gly) (interchain with G-Cter in SUMO2)" evidence="8">
    <location>
        <position position="235"/>
    </location>
</feature>
<evidence type="ECO:0000256" key="3">
    <source>
        <dbReference type="ARBA" id="ARBA00022741"/>
    </source>
</evidence>
<accession>A0AA36I353</accession>
<feature type="binding site" evidence="7">
    <location>
        <position position="251"/>
    </location>
    <ligand>
        <name>ATP</name>
        <dbReference type="ChEBI" id="CHEBI:30616"/>
    </ligand>
</feature>
<organism evidence="12 13">
    <name type="scientific">Effrenium voratum</name>
    <dbReference type="NCBI Taxonomy" id="2562239"/>
    <lineage>
        <taxon>Eukaryota</taxon>
        <taxon>Sar</taxon>
        <taxon>Alveolata</taxon>
        <taxon>Dinophyceae</taxon>
        <taxon>Suessiales</taxon>
        <taxon>Symbiodiniaceae</taxon>
        <taxon>Effrenium</taxon>
    </lineage>
</organism>
<evidence type="ECO:0000313" key="12">
    <source>
        <dbReference type="EMBL" id="CAJ1380196.1"/>
    </source>
</evidence>
<proteinExistence type="predicted"/>
<evidence type="ECO:0000256" key="4">
    <source>
        <dbReference type="ARBA" id="ARBA00022777"/>
    </source>
</evidence>
<dbReference type="AlphaFoldDB" id="A0AA36I353"/>
<evidence type="ECO:0000256" key="8">
    <source>
        <dbReference type="PIRSR" id="PIRSR630616-3"/>
    </source>
</evidence>
<keyword evidence="5 7" id="KW-0067">ATP-binding</keyword>